<organism evidence="1 2">
    <name type="scientific">Apiospora phragmitis</name>
    <dbReference type="NCBI Taxonomy" id="2905665"/>
    <lineage>
        <taxon>Eukaryota</taxon>
        <taxon>Fungi</taxon>
        <taxon>Dikarya</taxon>
        <taxon>Ascomycota</taxon>
        <taxon>Pezizomycotina</taxon>
        <taxon>Sordariomycetes</taxon>
        <taxon>Xylariomycetidae</taxon>
        <taxon>Amphisphaeriales</taxon>
        <taxon>Apiosporaceae</taxon>
        <taxon>Apiospora</taxon>
    </lineage>
</organism>
<accession>A0ABR1TUC2</accession>
<gene>
    <name evidence="1" type="ORF">PG994_011966</name>
</gene>
<evidence type="ECO:0000313" key="1">
    <source>
        <dbReference type="EMBL" id="KAK8050236.1"/>
    </source>
</evidence>
<keyword evidence="2" id="KW-1185">Reference proteome</keyword>
<name>A0ABR1TUC2_9PEZI</name>
<dbReference type="RefSeq" id="XP_066712485.1">
    <property type="nucleotide sequence ID" value="XM_066863375.1"/>
</dbReference>
<dbReference type="EMBL" id="JAQQWL010000011">
    <property type="protein sequence ID" value="KAK8050236.1"/>
    <property type="molecule type" value="Genomic_DNA"/>
</dbReference>
<sequence length="179" mass="21046">MSIIVIRGMLKHCPDLEQLQWDLNTESWFDIFVGNEQNSLFPSLGGSKLKALQLVNRDYHYQLPERFLDQVLAMPLRCFWPLTKLEKLRIDLEGLTRVTAAVLCLPKSLKELEVVVPCDVDYHRHWYQPNKDEYEIRKGNNFFDWGEPRDTWLSLCFVKLDRMASSGRLPELRSLVVNH</sequence>
<dbReference type="GeneID" id="92096438"/>
<proteinExistence type="predicted"/>
<comment type="caution">
    <text evidence="1">The sequence shown here is derived from an EMBL/GenBank/DDBJ whole genome shotgun (WGS) entry which is preliminary data.</text>
</comment>
<reference evidence="1 2" key="1">
    <citation type="submission" date="2023-01" db="EMBL/GenBank/DDBJ databases">
        <title>Analysis of 21 Apiospora genomes using comparative genomics revels a genus with tremendous synthesis potential of carbohydrate active enzymes and secondary metabolites.</title>
        <authorList>
            <person name="Sorensen T."/>
        </authorList>
    </citation>
    <scope>NUCLEOTIDE SEQUENCE [LARGE SCALE GENOMIC DNA]</scope>
    <source>
        <strain evidence="1 2">CBS 135458</strain>
    </source>
</reference>
<protein>
    <submittedName>
        <fullName evidence="1">Uncharacterized protein</fullName>
    </submittedName>
</protein>
<dbReference type="Proteomes" id="UP001480595">
    <property type="component" value="Unassembled WGS sequence"/>
</dbReference>
<evidence type="ECO:0000313" key="2">
    <source>
        <dbReference type="Proteomes" id="UP001480595"/>
    </source>
</evidence>